<dbReference type="EC" id="2.1.1.320" evidence="7"/>
<name>A0AAD9WE87_9HELO</name>
<gene>
    <name evidence="9" type="ORF">QTJ16_001560</name>
</gene>
<evidence type="ECO:0000313" key="10">
    <source>
        <dbReference type="Proteomes" id="UP001285354"/>
    </source>
</evidence>
<dbReference type="Gene3D" id="3.40.50.12710">
    <property type="match status" value="1"/>
</dbReference>
<evidence type="ECO:0000256" key="6">
    <source>
        <dbReference type="ARBA" id="ARBA00048612"/>
    </source>
</evidence>
<keyword evidence="5 7" id="KW-0496">Mitochondrion</keyword>
<dbReference type="GO" id="GO:0005739">
    <property type="term" value="C:mitochondrion"/>
    <property type="evidence" value="ECO:0007669"/>
    <property type="project" value="UniProtKB-SubCell"/>
</dbReference>
<evidence type="ECO:0000256" key="3">
    <source>
        <dbReference type="ARBA" id="ARBA00022603"/>
    </source>
</evidence>
<keyword evidence="10" id="KW-1185">Reference proteome</keyword>
<comment type="function">
    <text evidence="7">Arginine methyltransferase involved in the assembly or stability of mitochondrial NADH:ubiquinone oxidoreductase complex (complex I).</text>
</comment>
<comment type="similarity">
    <text evidence="2 7">Belongs to the NDUFAF7 family.</text>
</comment>
<dbReference type="SUPFAM" id="SSF53335">
    <property type="entry name" value="S-adenosyl-L-methionine-dependent methyltransferases"/>
    <property type="match status" value="1"/>
</dbReference>
<sequence>MRPIVSLRARNCLRLAQRSFGRCNHAAQPAASRWSSSEARHWTTPLAKQLSEAITATGPIPLAAFMRMCLTSDLGGYYMSKQEGRDQFGQRGDFITSPEISQIFGELIAVWFVAEWMGQGRKSRGVELIEIGPGRGTLMDDMLRTIKNFEPMAQSIEAVYLVEASPALRDAQKQLLCGDAPMEETSIGHRSISKYAGAPVIWTENIRFVPSDQDKTPFIVAHEFFDALPIHAFQSIAPSDSAQESIQTPTGVHKLSPEAIKNGEKKGPQWREMVVSPSPPNSTHTTLHTPKSQQAANAPPEFQLTLSKAATPHSLYLPEISPRYRALKSIPDSLIEISPESHAYAQEFARRIGGTATEPKAASGAAIILDYGPADSIPTNSLRGIREHKRVSPLSSPGLVDLSADVDFVALAEAALGASPGVEVYGPVEQGYFLLSMGIEERAKRLMSRAKAEGDVEKGNRVESSWKRLVDRGGGGMGKVYKAMAIVPESGGKRRPVGFGGEVEP</sequence>
<comment type="catalytic activity">
    <reaction evidence="6 7">
        <text>L-arginyl-[protein] + 2 S-adenosyl-L-methionine = N(omega),N(omega)'-dimethyl-L-arginyl-[protein] + 2 S-adenosyl-L-homocysteine + 2 H(+)</text>
        <dbReference type="Rhea" id="RHEA:48108"/>
        <dbReference type="Rhea" id="RHEA-COMP:10532"/>
        <dbReference type="Rhea" id="RHEA-COMP:11992"/>
        <dbReference type="ChEBI" id="CHEBI:15378"/>
        <dbReference type="ChEBI" id="CHEBI:29965"/>
        <dbReference type="ChEBI" id="CHEBI:57856"/>
        <dbReference type="ChEBI" id="CHEBI:59789"/>
        <dbReference type="ChEBI" id="CHEBI:88221"/>
        <dbReference type="EC" id="2.1.1.320"/>
    </reaction>
</comment>
<comment type="caution">
    <text evidence="9">The sequence shown here is derived from an EMBL/GenBank/DDBJ whole genome shotgun (WGS) entry which is preliminary data.</text>
</comment>
<evidence type="ECO:0000256" key="2">
    <source>
        <dbReference type="ARBA" id="ARBA00005891"/>
    </source>
</evidence>
<comment type="subcellular location">
    <subcellularLocation>
        <location evidence="1 7">Mitochondrion</location>
    </subcellularLocation>
</comment>
<evidence type="ECO:0000256" key="4">
    <source>
        <dbReference type="ARBA" id="ARBA00022679"/>
    </source>
</evidence>
<organism evidence="9 10">
    <name type="scientific">Diplocarpon rosae</name>
    <dbReference type="NCBI Taxonomy" id="946125"/>
    <lineage>
        <taxon>Eukaryota</taxon>
        <taxon>Fungi</taxon>
        <taxon>Dikarya</taxon>
        <taxon>Ascomycota</taxon>
        <taxon>Pezizomycotina</taxon>
        <taxon>Leotiomycetes</taxon>
        <taxon>Helotiales</taxon>
        <taxon>Drepanopezizaceae</taxon>
        <taxon>Diplocarpon</taxon>
    </lineage>
</organism>
<dbReference type="Pfam" id="PF02636">
    <property type="entry name" value="Methyltransf_28"/>
    <property type="match status" value="1"/>
</dbReference>
<dbReference type="GO" id="GO:0035243">
    <property type="term" value="F:protein-arginine omega-N symmetric methyltransferase activity"/>
    <property type="evidence" value="ECO:0007669"/>
    <property type="project" value="UniProtKB-EC"/>
</dbReference>
<evidence type="ECO:0000256" key="7">
    <source>
        <dbReference type="RuleBase" id="RU364114"/>
    </source>
</evidence>
<dbReference type="InterPro" id="IPR038375">
    <property type="entry name" value="NDUFAF7_sf"/>
</dbReference>
<keyword evidence="3 7" id="KW-0489">Methyltransferase</keyword>
<protein>
    <recommendedName>
        <fullName evidence="7">Protein arginine methyltransferase NDUFAF7</fullName>
        <ecNumber evidence="7">2.1.1.320</ecNumber>
    </recommendedName>
</protein>
<reference evidence="9" key="1">
    <citation type="submission" date="2023-06" db="EMBL/GenBank/DDBJ databases">
        <title>Draft genome of Marssonina rosae.</title>
        <authorList>
            <person name="Cheng Q."/>
        </authorList>
    </citation>
    <scope>NUCLEOTIDE SEQUENCE</scope>
    <source>
        <strain evidence="9">R4</strain>
    </source>
</reference>
<feature type="compositionally biased region" description="Polar residues" evidence="8">
    <location>
        <begin position="281"/>
        <end position="296"/>
    </location>
</feature>
<evidence type="ECO:0000256" key="8">
    <source>
        <dbReference type="SAM" id="MobiDB-lite"/>
    </source>
</evidence>
<feature type="region of interest" description="Disordered" evidence="8">
    <location>
        <begin position="239"/>
        <end position="298"/>
    </location>
</feature>
<dbReference type="GO" id="GO:0032259">
    <property type="term" value="P:methylation"/>
    <property type="evidence" value="ECO:0007669"/>
    <property type="project" value="UniProtKB-KW"/>
</dbReference>
<dbReference type="InterPro" id="IPR029063">
    <property type="entry name" value="SAM-dependent_MTases_sf"/>
</dbReference>
<evidence type="ECO:0000256" key="1">
    <source>
        <dbReference type="ARBA" id="ARBA00004173"/>
    </source>
</evidence>
<dbReference type="PANTHER" id="PTHR12049">
    <property type="entry name" value="PROTEIN ARGININE METHYLTRANSFERASE NDUFAF7, MITOCHONDRIAL"/>
    <property type="match status" value="1"/>
</dbReference>
<proteinExistence type="inferred from homology"/>
<dbReference type="AlphaFoldDB" id="A0AAD9WE87"/>
<evidence type="ECO:0000256" key="5">
    <source>
        <dbReference type="ARBA" id="ARBA00023128"/>
    </source>
</evidence>
<feature type="compositionally biased region" description="Polar residues" evidence="8">
    <location>
        <begin position="239"/>
        <end position="250"/>
    </location>
</feature>
<dbReference type="PANTHER" id="PTHR12049:SF7">
    <property type="entry name" value="PROTEIN ARGININE METHYLTRANSFERASE NDUFAF7, MITOCHONDRIAL"/>
    <property type="match status" value="1"/>
</dbReference>
<dbReference type="Proteomes" id="UP001285354">
    <property type="component" value="Unassembled WGS sequence"/>
</dbReference>
<dbReference type="EMBL" id="JAUBYV010000002">
    <property type="protein sequence ID" value="KAK2628457.1"/>
    <property type="molecule type" value="Genomic_DNA"/>
</dbReference>
<evidence type="ECO:0000313" key="9">
    <source>
        <dbReference type="EMBL" id="KAK2628457.1"/>
    </source>
</evidence>
<dbReference type="InterPro" id="IPR003788">
    <property type="entry name" value="NDUFAF7"/>
</dbReference>
<keyword evidence="4 7" id="KW-0808">Transferase</keyword>
<accession>A0AAD9WE87</accession>
<dbReference type="GO" id="GO:0032981">
    <property type="term" value="P:mitochondrial respiratory chain complex I assembly"/>
    <property type="evidence" value="ECO:0007669"/>
    <property type="project" value="TreeGrafter"/>
</dbReference>